<keyword evidence="9" id="KW-0482">Metalloprotease</keyword>
<dbReference type="PROSITE" id="PS52035">
    <property type="entry name" value="PEPTIDASE_M14"/>
    <property type="match status" value="1"/>
</dbReference>
<dbReference type="EMBL" id="BKCF01000003">
    <property type="protein sequence ID" value="GEQ86369.1"/>
    <property type="molecule type" value="Genomic_DNA"/>
</dbReference>
<reference evidence="14 15" key="1">
    <citation type="submission" date="2019-08" db="EMBL/GenBank/DDBJ databases">
        <title>Ulvibacter marinistellae sp. nov., isolated from a starfish, Patiria pectinifera.</title>
        <authorList>
            <person name="Kawano K."/>
            <person name="Ushijima N."/>
            <person name="Kihara M."/>
            <person name="Itoh H."/>
        </authorList>
    </citation>
    <scope>NUCLEOTIDE SEQUENCE [LARGE SCALE GENOMIC DNA]</scope>
    <source>
        <strain evidence="14 15">KK4</strain>
    </source>
</reference>
<keyword evidence="5" id="KW-0479">Metal-binding</keyword>
<dbReference type="Pfam" id="PF00246">
    <property type="entry name" value="Peptidase_M14"/>
    <property type="match status" value="1"/>
</dbReference>
<dbReference type="GO" id="GO:0005615">
    <property type="term" value="C:extracellular space"/>
    <property type="evidence" value="ECO:0007669"/>
    <property type="project" value="TreeGrafter"/>
</dbReference>
<feature type="domain" description="Peptidase M14" evidence="13">
    <location>
        <begin position="116"/>
        <end position="407"/>
    </location>
</feature>
<comment type="similarity">
    <text evidence="2 12">Belongs to the peptidase M14 family.</text>
</comment>
<evidence type="ECO:0000256" key="7">
    <source>
        <dbReference type="ARBA" id="ARBA00022801"/>
    </source>
</evidence>
<organism evidence="14 15">
    <name type="scientific">Patiriisocius marinistellae</name>
    <dbReference type="NCBI Taxonomy" id="2494560"/>
    <lineage>
        <taxon>Bacteria</taxon>
        <taxon>Pseudomonadati</taxon>
        <taxon>Bacteroidota</taxon>
        <taxon>Flavobacteriia</taxon>
        <taxon>Flavobacteriales</taxon>
        <taxon>Flavobacteriaceae</taxon>
        <taxon>Patiriisocius</taxon>
    </lineage>
</organism>
<comment type="cofactor">
    <cofactor evidence="1">
        <name>Zn(2+)</name>
        <dbReference type="ChEBI" id="CHEBI:29105"/>
    </cofactor>
</comment>
<dbReference type="AlphaFoldDB" id="A0A5J4G189"/>
<evidence type="ECO:0000256" key="10">
    <source>
        <dbReference type="ARBA" id="ARBA00050859"/>
    </source>
</evidence>
<evidence type="ECO:0000256" key="8">
    <source>
        <dbReference type="ARBA" id="ARBA00022833"/>
    </source>
</evidence>
<keyword evidence="7" id="KW-0378">Hydrolase</keyword>
<dbReference type="Proteomes" id="UP000326994">
    <property type="component" value="Unassembled WGS sequence"/>
</dbReference>
<dbReference type="InterPro" id="IPR026444">
    <property type="entry name" value="Secre_tail"/>
</dbReference>
<keyword evidence="8" id="KW-0862">Zinc</keyword>
<evidence type="ECO:0000256" key="6">
    <source>
        <dbReference type="ARBA" id="ARBA00022729"/>
    </source>
</evidence>
<keyword evidence="15" id="KW-1185">Reference proteome</keyword>
<dbReference type="SUPFAM" id="SSF53187">
    <property type="entry name" value="Zn-dependent exopeptidases"/>
    <property type="match status" value="1"/>
</dbReference>
<protein>
    <recommendedName>
        <fullName evidence="11">carboxypeptidase T</fullName>
        <ecNumber evidence="11">3.4.17.18</ecNumber>
    </recommendedName>
</protein>
<name>A0A5J4G189_9FLAO</name>
<keyword evidence="6" id="KW-0732">Signal</keyword>
<evidence type="ECO:0000313" key="15">
    <source>
        <dbReference type="Proteomes" id="UP000326994"/>
    </source>
</evidence>
<dbReference type="InterPro" id="IPR033810">
    <property type="entry name" value="Carboxypeptidase_T"/>
</dbReference>
<accession>A0A5J4G189</accession>
<dbReference type="OrthoDB" id="9808753at2"/>
<evidence type="ECO:0000256" key="2">
    <source>
        <dbReference type="ARBA" id="ARBA00005988"/>
    </source>
</evidence>
<dbReference type="GO" id="GO:0008270">
    <property type="term" value="F:zinc ion binding"/>
    <property type="evidence" value="ECO:0007669"/>
    <property type="project" value="InterPro"/>
</dbReference>
<dbReference type="PRINTS" id="PR00765">
    <property type="entry name" value="CRBOXYPTASEA"/>
</dbReference>
<evidence type="ECO:0000256" key="5">
    <source>
        <dbReference type="ARBA" id="ARBA00022723"/>
    </source>
</evidence>
<evidence type="ECO:0000256" key="11">
    <source>
        <dbReference type="ARBA" id="ARBA00066554"/>
    </source>
</evidence>
<comment type="catalytic activity">
    <reaction evidence="10">
        <text>Releases a C-terminal residue, which may be hydrophobic or positively charged.</text>
        <dbReference type="EC" id="3.4.17.18"/>
    </reaction>
</comment>
<dbReference type="PANTHER" id="PTHR11705:SF143">
    <property type="entry name" value="SLL0236 PROTEIN"/>
    <property type="match status" value="1"/>
</dbReference>
<gene>
    <name evidence="14" type="ORF">ULMS_18770</name>
</gene>
<dbReference type="Gene3D" id="2.60.120.260">
    <property type="entry name" value="Galactose-binding domain-like"/>
    <property type="match status" value="1"/>
</dbReference>
<feature type="active site" description="Proton donor/acceptor" evidence="12">
    <location>
        <position position="376"/>
    </location>
</feature>
<dbReference type="Pfam" id="PF18962">
    <property type="entry name" value="Por_Secre_tail"/>
    <property type="match status" value="1"/>
</dbReference>
<dbReference type="FunFam" id="3.40.630.10:FF:000084">
    <property type="entry name" value="Carboxypeptidase B2"/>
    <property type="match status" value="1"/>
</dbReference>
<dbReference type="GO" id="GO:0004181">
    <property type="term" value="F:metallocarboxypeptidase activity"/>
    <property type="evidence" value="ECO:0007669"/>
    <property type="project" value="InterPro"/>
</dbReference>
<evidence type="ECO:0000256" key="4">
    <source>
        <dbReference type="ARBA" id="ARBA00022670"/>
    </source>
</evidence>
<dbReference type="NCBIfam" id="TIGR04183">
    <property type="entry name" value="Por_Secre_tail"/>
    <property type="match status" value="1"/>
</dbReference>
<dbReference type="GO" id="GO:0006508">
    <property type="term" value="P:proteolysis"/>
    <property type="evidence" value="ECO:0007669"/>
    <property type="project" value="UniProtKB-KW"/>
</dbReference>
<dbReference type="EC" id="3.4.17.18" evidence="11"/>
<keyword evidence="3" id="KW-0121">Carboxypeptidase</keyword>
<keyword evidence="4" id="KW-0645">Protease</keyword>
<evidence type="ECO:0000256" key="12">
    <source>
        <dbReference type="PROSITE-ProRule" id="PRU01379"/>
    </source>
</evidence>
<evidence type="ECO:0000259" key="13">
    <source>
        <dbReference type="PROSITE" id="PS52035"/>
    </source>
</evidence>
<sequence length="762" mass="85353">MKSFSHIGGILILLIGLQINAQQIYSEIQIENPEDIAQLANEGFVVDHLNIDQSNKIKILVSETELQQLIILGIQHTITIPNYKTNYLQQRTEDANRTITRNTNVAAGFDLGSMGGFYTFDEIVTKLDEMKTDFPNLITAKTSIGTTVEGRDIWMVKISDNPEIDEPEPSAYFDALHHAREPLSMATTINYMFYLLENYDSDLQVQYLVNNRELYFVPVVNPDGYIFNETTDPNGGGLWRKNRNENTGGCVGVDLNRNYGFGYNNNSNCSSGDPCSGIYRGDGPFSELETQAISNLLTQIQPKTAFSTHSTAGTYLMPYGYDTSPPDFEIYSEWASAFLDENDYSYGVTFQILNYTSCGTTRDYLHSEGIYGWTPEIDGSGFWPMPSTIFDLVGENIRPMMYQSYISGAYLDVQSHTQLNNAIPGETMGLIVELKNIGLENTNGNVTVQLSIDSQLISSQTSVDYGTINARERIDNTATPFLIEISPEFDRQFFNVEIIPFQDGVRNESITIPIFIGERTNLFTDTAENGSSNWTASGNNLQWGVTNDDSYSGNTCFTDSAGGNQMNETLNYFELNQSFDFSTTTGPLLSFMTKFALDSGDFTTLETSINGGTSWEPLATFTANESWNMKNYNLTQFNGESNVHFRFKMESNQSIPGDGFYFDDFYIIDYEEEILNIVDINNTFNISALPNPFTSQITILASEIVDFEVTLFDIQGRKISKNYKSDNSTIVIENLDSLTSGIYFALIETKGGYSSSIKLIKE</sequence>
<proteinExistence type="inferred from homology"/>
<evidence type="ECO:0000256" key="1">
    <source>
        <dbReference type="ARBA" id="ARBA00001947"/>
    </source>
</evidence>
<evidence type="ECO:0000256" key="9">
    <source>
        <dbReference type="ARBA" id="ARBA00023049"/>
    </source>
</evidence>
<dbReference type="RefSeq" id="WP_151894298.1">
    <property type="nucleotide sequence ID" value="NZ_BKCF01000003.1"/>
</dbReference>
<dbReference type="SMART" id="SM00631">
    <property type="entry name" value="Zn_pept"/>
    <property type="match status" value="1"/>
</dbReference>
<dbReference type="PANTHER" id="PTHR11705">
    <property type="entry name" value="PROTEASE FAMILY M14 CARBOXYPEPTIDASE A,B"/>
    <property type="match status" value="1"/>
</dbReference>
<comment type="caution">
    <text evidence="14">The sequence shown here is derived from an EMBL/GenBank/DDBJ whole genome shotgun (WGS) entry which is preliminary data.</text>
</comment>
<dbReference type="Gene3D" id="3.40.630.10">
    <property type="entry name" value="Zn peptidases"/>
    <property type="match status" value="1"/>
</dbReference>
<evidence type="ECO:0000313" key="14">
    <source>
        <dbReference type="EMBL" id="GEQ86369.1"/>
    </source>
</evidence>
<dbReference type="InterPro" id="IPR000834">
    <property type="entry name" value="Peptidase_M14"/>
</dbReference>
<dbReference type="CDD" id="cd03859">
    <property type="entry name" value="M14_CPT"/>
    <property type="match status" value="1"/>
</dbReference>
<evidence type="ECO:0000256" key="3">
    <source>
        <dbReference type="ARBA" id="ARBA00022645"/>
    </source>
</evidence>